<comment type="similarity">
    <text evidence="2">Belongs to the plant LTP family.</text>
</comment>
<feature type="transmembrane region" description="Helical" evidence="11">
    <location>
        <begin position="71"/>
        <end position="93"/>
    </location>
</feature>
<evidence type="ECO:0000256" key="11">
    <source>
        <dbReference type="SAM" id="Phobius"/>
    </source>
</evidence>
<keyword evidence="14" id="KW-1185">Reference proteome</keyword>
<protein>
    <recommendedName>
        <fullName evidence="12">Bifunctional inhibitor/plant lipid transfer protein/seed storage helical domain-containing protein</fullName>
    </recommendedName>
</protein>
<evidence type="ECO:0000256" key="5">
    <source>
        <dbReference type="ARBA" id="ARBA00022729"/>
    </source>
</evidence>
<dbReference type="Proteomes" id="UP000836841">
    <property type="component" value="Chromosome 2"/>
</dbReference>
<keyword evidence="6 11" id="KW-0472">Membrane</keyword>
<name>A0AAU9RND2_THLAR</name>
<proteinExistence type="inferred from homology"/>
<evidence type="ECO:0000256" key="7">
    <source>
        <dbReference type="ARBA" id="ARBA00023157"/>
    </source>
</evidence>
<keyword evidence="7" id="KW-1015">Disulfide bond</keyword>
<keyword evidence="9" id="KW-0449">Lipoprotein</keyword>
<dbReference type="GO" id="GO:0005886">
    <property type="term" value="C:plasma membrane"/>
    <property type="evidence" value="ECO:0007669"/>
    <property type="project" value="UniProtKB-SubCell"/>
</dbReference>
<reference evidence="13 14" key="1">
    <citation type="submission" date="2022-03" db="EMBL/GenBank/DDBJ databases">
        <authorList>
            <person name="Nunn A."/>
            <person name="Chopra R."/>
            <person name="Nunn A."/>
            <person name="Contreras Garrido A."/>
        </authorList>
    </citation>
    <scope>NUCLEOTIDE SEQUENCE [LARGE SCALE GENOMIC DNA]</scope>
</reference>
<evidence type="ECO:0000256" key="4">
    <source>
        <dbReference type="ARBA" id="ARBA00022622"/>
    </source>
</evidence>
<comment type="subcellular location">
    <subcellularLocation>
        <location evidence="1">Cell membrane</location>
        <topology evidence="1">Lipid-anchor</topology>
        <topology evidence="1">GPI-anchor</topology>
    </subcellularLocation>
</comment>
<feature type="transmembrane region" description="Helical" evidence="11">
    <location>
        <begin position="224"/>
        <end position="243"/>
    </location>
</feature>
<dbReference type="GO" id="GO:0098552">
    <property type="term" value="C:side of membrane"/>
    <property type="evidence" value="ECO:0007669"/>
    <property type="project" value="UniProtKB-KW"/>
</dbReference>
<sequence>MHDTYTKRHRFCAAPKATDLQISTSPFTFFFSYFTLSSFHHTSSIKTPLSFSHLKHPKSKREKKSTMTTSFSTAAPFLLVLLLSISSTVVYGASHHHAAAPAPSVDCSTLILNMADCLSFVSSGGTEAKPSRLCCDGLKTVLKTDAECICEAFKSSASLGVTLNLTKASTLPAACKLHAPSIANCGASVAPTTAPGLAPGVAAPGPDAGGSLAPNQSPGNDGSSLIPISFTTVFSAIFFTLFLSRV</sequence>
<feature type="domain" description="Bifunctional inhibitor/plant lipid transfer protein/seed storage helical" evidence="12">
    <location>
        <begin position="107"/>
        <end position="185"/>
    </location>
</feature>
<organism evidence="13 14">
    <name type="scientific">Thlaspi arvense</name>
    <name type="common">Field penny-cress</name>
    <dbReference type="NCBI Taxonomy" id="13288"/>
    <lineage>
        <taxon>Eukaryota</taxon>
        <taxon>Viridiplantae</taxon>
        <taxon>Streptophyta</taxon>
        <taxon>Embryophyta</taxon>
        <taxon>Tracheophyta</taxon>
        <taxon>Spermatophyta</taxon>
        <taxon>Magnoliopsida</taxon>
        <taxon>eudicotyledons</taxon>
        <taxon>Gunneridae</taxon>
        <taxon>Pentapetalae</taxon>
        <taxon>rosids</taxon>
        <taxon>malvids</taxon>
        <taxon>Brassicales</taxon>
        <taxon>Brassicaceae</taxon>
        <taxon>Thlaspideae</taxon>
        <taxon>Thlaspi</taxon>
    </lineage>
</organism>
<keyword evidence="11" id="KW-1133">Transmembrane helix</keyword>
<evidence type="ECO:0000256" key="9">
    <source>
        <dbReference type="ARBA" id="ARBA00023288"/>
    </source>
</evidence>
<dbReference type="CDD" id="cd00010">
    <property type="entry name" value="AAI_LTSS"/>
    <property type="match status" value="1"/>
</dbReference>
<feature type="compositionally biased region" description="Low complexity" evidence="10">
    <location>
        <begin position="198"/>
        <end position="210"/>
    </location>
</feature>
<dbReference type="InterPro" id="IPR036312">
    <property type="entry name" value="Bifun_inhib/LTP/seed_sf"/>
</dbReference>
<dbReference type="SMART" id="SM00499">
    <property type="entry name" value="AAI"/>
    <property type="match status" value="1"/>
</dbReference>
<keyword evidence="8" id="KW-0325">Glycoprotein</keyword>
<dbReference type="InterPro" id="IPR043325">
    <property type="entry name" value="LTSS"/>
</dbReference>
<dbReference type="FunFam" id="1.10.110.10:FF:000001">
    <property type="entry name" value="Bifunctional inhibitor/lipid-transfer protein/seed storage 2S albumin superfamily protein"/>
    <property type="match status" value="1"/>
</dbReference>
<evidence type="ECO:0000256" key="10">
    <source>
        <dbReference type="SAM" id="MobiDB-lite"/>
    </source>
</evidence>
<feature type="region of interest" description="Disordered" evidence="10">
    <location>
        <begin position="198"/>
        <end position="218"/>
    </location>
</feature>
<evidence type="ECO:0000256" key="2">
    <source>
        <dbReference type="ARBA" id="ARBA00009748"/>
    </source>
</evidence>
<dbReference type="InterPro" id="IPR016140">
    <property type="entry name" value="Bifunc_inhib/LTP/seed_store"/>
</dbReference>
<evidence type="ECO:0000259" key="12">
    <source>
        <dbReference type="SMART" id="SM00499"/>
    </source>
</evidence>
<dbReference type="AlphaFoldDB" id="A0AAU9RND2"/>
<evidence type="ECO:0000313" key="13">
    <source>
        <dbReference type="EMBL" id="CAH2043577.1"/>
    </source>
</evidence>
<dbReference type="PANTHER" id="PTHR33044">
    <property type="entry name" value="BIFUNCTIONAL INHIBITOR/LIPID-TRANSFER PROTEIN/SEED STORAGE 2S ALBUMIN SUPERFAMILY PROTEIN-RELATED"/>
    <property type="match status" value="1"/>
</dbReference>
<dbReference type="EMBL" id="OU466858">
    <property type="protein sequence ID" value="CAH2043577.1"/>
    <property type="molecule type" value="Genomic_DNA"/>
</dbReference>
<dbReference type="GO" id="GO:0006869">
    <property type="term" value="P:lipid transport"/>
    <property type="evidence" value="ECO:0007669"/>
    <property type="project" value="InterPro"/>
</dbReference>
<dbReference type="Pfam" id="PF14368">
    <property type="entry name" value="LTP_2"/>
    <property type="match status" value="1"/>
</dbReference>
<keyword evidence="4" id="KW-0336">GPI-anchor</keyword>
<gene>
    <name evidence="13" type="ORF">TAV2_LOCUS7559</name>
</gene>
<dbReference type="Gene3D" id="1.10.110.10">
    <property type="entry name" value="Plant lipid-transfer and hydrophobic proteins"/>
    <property type="match status" value="1"/>
</dbReference>
<dbReference type="InterPro" id="IPR000528">
    <property type="entry name" value="Plant_nsLTP"/>
</dbReference>
<evidence type="ECO:0000256" key="3">
    <source>
        <dbReference type="ARBA" id="ARBA00022475"/>
    </source>
</evidence>
<accession>A0AAU9RND2</accession>
<evidence type="ECO:0000256" key="8">
    <source>
        <dbReference type="ARBA" id="ARBA00023180"/>
    </source>
</evidence>
<keyword evidence="11" id="KW-0812">Transmembrane</keyword>
<dbReference type="GO" id="GO:0008289">
    <property type="term" value="F:lipid binding"/>
    <property type="evidence" value="ECO:0007669"/>
    <property type="project" value="InterPro"/>
</dbReference>
<dbReference type="SUPFAM" id="SSF47699">
    <property type="entry name" value="Bifunctional inhibitor/lipid-transfer protein/seed storage 2S albumin"/>
    <property type="match status" value="1"/>
</dbReference>
<evidence type="ECO:0000256" key="6">
    <source>
        <dbReference type="ARBA" id="ARBA00023136"/>
    </source>
</evidence>
<evidence type="ECO:0000313" key="14">
    <source>
        <dbReference type="Proteomes" id="UP000836841"/>
    </source>
</evidence>
<dbReference type="PRINTS" id="PR00382">
    <property type="entry name" value="LIPIDTRNSFER"/>
</dbReference>
<keyword evidence="3" id="KW-1003">Cell membrane</keyword>
<keyword evidence="5" id="KW-0732">Signal</keyword>
<evidence type="ECO:0000256" key="1">
    <source>
        <dbReference type="ARBA" id="ARBA00004609"/>
    </source>
</evidence>